<proteinExistence type="predicted"/>
<protein>
    <submittedName>
        <fullName evidence="1">Uncharacterized protein</fullName>
    </submittedName>
</protein>
<name>A0A0G0MJV7_9BACT</name>
<dbReference type="EMBL" id="LBUY01000037">
    <property type="protein sequence ID" value="KKQ74014.1"/>
    <property type="molecule type" value="Genomic_DNA"/>
</dbReference>
<organism evidence="1 2">
    <name type="scientific">Candidatus Woesebacteria bacterium GW2011_GWB1_38_5</name>
    <dbReference type="NCBI Taxonomy" id="1618568"/>
    <lineage>
        <taxon>Bacteria</taxon>
        <taxon>Candidatus Woeseibacteriota</taxon>
    </lineage>
</organism>
<reference evidence="1 2" key="1">
    <citation type="journal article" date="2015" name="Nature">
        <title>rRNA introns, odd ribosomes, and small enigmatic genomes across a large radiation of phyla.</title>
        <authorList>
            <person name="Brown C.T."/>
            <person name="Hug L.A."/>
            <person name="Thomas B.C."/>
            <person name="Sharon I."/>
            <person name="Castelle C.J."/>
            <person name="Singh A."/>
            <person name="Wilkins M.J."/>
            <person name="Williams K.H."/>
            <person name="Banfield J.F."/>
        </authorList>
    </citation>
    <scope>NUCLEOTIDE SEQUENCE [LARGE SCALE GENOMIC DNA]</scope>
</reference>
<dbReference type="AlphaFoldDB" id="A0A0G0MJV7"/>
<evidence type="ECO:0000313" key="2">
    <source>
        <dbReference type="Proteomes" id="UP000034738"/>
    </source>
</evidence>
<sequence length="122" mass="13400">MLSKVKGAFILIAVLLILVTSSLGGAVLDRLYKIKILDQFIGRSGEGVRIGETDQRLVKEESVVIEVAEEVSPSVVTVSIQTPRRRVLDFSPFGGFQQIISLVIYTNQHFVWHICIGAVCDG</sequence>
<gene>
    <name evidence="1" type="ORF">US95_C0037G0001</name>
</gene>
<accession>A0A0G0MJV7</accession>
<dbReference type="Proteomes" id="UP000034738">
    <property type="component" value="Unassembled WGS sequence"/>
</dbReference>
<comment type="caution">
    <text evidence="1">The sequence shown here is derived from an EMBL/GenBank/DDBJ whole genome shotgun (WGS) entry which is preliminary data.</text>
</comment>
<evidence type="ECO:0000313" key="1">
    <source>
        <dbReference type="EMBL" id="KKQ74014.1"/>
    </source>
</evidence>